<dbReference type="CDD" id="cd05799">
    <property type="entry name" value="PGM2"/>
    <property type="match status" value="1"/>
</dbReference>
<evidence type="ECO:0000313" key="10">
    <source>
        <dbReference type="Proteomes" id="UP001652620"/>
    </source>
</evidence>
<feature type="domain" description="Alpha-D-phosphohexomutase alpha/beta/alpha" evidence="9">
    <location>
        <begin position="381"/>
        <end position="485"/>
    </location>
</feature>
<keyword evidence="3" id="KW-0597">Phosphoprotein</keyword>
<proteinExistence type="inferred from homology"/>
<dbReference type="InterPro" id="IPR005846">
    <property type="entry name" value="A-D-PHexomutase_a/b/a-III"/>
</dbReference>
<sequence length="630" mass="71100">MFIHMYIKLLIRIHVVPHLNSLLRAKMASPQLREAIEQWLKWDKCEKTLSEIKSLEQAENWKKLDELLNTRLAFGTAGLRGKMRAGFNGMNDLVIAQTAQGLCTYITEQISDTFRKNHGIVFGYDGRHNSKRFAEISANVFIRAGFKVYLYRCLVATPLVPYTIKYFKCLAGVMVTASHNPKDDNGYKVYWNNGAQIISPHDKNIQKAILANLEPWVDTWNTEDLYNSTILLDPKEAIKTYVDKVRETVPPSFIEINSQSNLRLVYSAMHGVGYPFVKDTFEAVKLQPVIAVEEQKDADPEFPTVVFPNPEEGKSALELSIKKADSTGCSIILANDPDADRLALATKNPNTGKWKVYSGNEIGALLGWWAIHLYKHTHPEGDLSNCYFLASTVSSKILRAFAEKEGLHFIETLTGFKWMGNETDKLINSGKTVLFAFEEAIGFMFSTNVLDKDGVSAACHLASMACYLEAKEKISFDEKLQTIYKEYGFHYNKTSYFFCYEPPVIKKIFERLRYFAGESKTYPSSILDGKYKIKYIRDLTNGVDTAQSDGKAILPVSASSQMITFTFDNGLVITLRTSGTEPKIKYYAEMCAQPGQEDFDGLINTTNEMVSAIVQEFLQPDENNLTAKSD</sequence>
<evidence type="ECO:0000259" key="9">
    <source>
        <dbReference type="Pfam" id="PF02880"/>
    </source>
</evidence>
<dbReference type="InterPro" id="IPR016066">
    <property type="entry name" value="A-D-PHexomutase_CS"/>
</dbReference>
<dbReference type="SUPFAM" id="SSF53738">
    <property type="entry name" value="Phosphoglucomutase, first 3 domains"/>
    <property type="match status" value="3"/>
</dbReference>
<comment type="similarity">
    <text evidence="2">Belongs to the phosphohexose mutase family.</text>
</comment>
<dbReference type="InterPro" id="IPR005841">
    <property type="entry name" value="Alpha-D-phosphohexomutase_SF"/>
</dbReference>
<dbReference type="PANTHER" id="PTHR45745:SF1">
    <property type="entry name" value="PHOSPHOGLUCOMUTASE 2B-RELATED"/>
    <property type="match status" value="1"/>
</dbReference>
<keyword evidence="4" id="KW-0479">Metal-binding</keyword>
<evidence type="ECO:0000256" key="3">
    <source>
        <dbReference type="ARBA" id="ARBA00022553"/>
    </source>
</evidence>
<evidence type="ECO:0000256" key="4">
    <source>
        <dbReference type="ARBA" id="ARBA00022723"/>
    </source>
</evidence>
<dbReference type="Pfam" id="PF02880">
    <property type="entry name" value="PGM_PMM_III"/>
    <property type="match status" value="1"/>
</dbReference>
<name>A0ABM3JBR5_BACDO</name>
<evidence type="ECO:0000256" key="5">
    <source>
        <dbReference type="ARBA" id="ARBA00022842"/>
    </source>
</evidence>
<accession>A0ABM3JBR5</accession>
<feature type="domain" description="Alpha-D-phosphohexomutase alpha/beta/alpha" evidence="8">
    <location>
        <begin position="240"/>
        <end position="347"/>
    </location>
</feature>
<dbReference type="Proteomes" id="UP001652620">
    <property type="component" value="Chromosome 3"/>
</dbReference>
<evidence type="ECO:0000313" key="11">
    <source>
        <dbReference type="RefSeq" id="XP_049306670.1"/>
    </source>
</evidence>
<dbReference type="Pfam" id="PF02879">
    <property type="entry name" value="PGM_PMM_II"/>
    <property type="match status" value="1"/>
</dbReference>
<keyword evidence="6" id="KW-0413">Isomerase</keyword>
<keyword evidence="10" id="KW-1185">Reference proteome</keyword>
<comment type="cofactor">
    <cofactor evidence="1">
        <name>Mg(2+)</name>
        <dbReference type="ChEBI" id="CHEBI:18420"/>
    </cofactor>
</comment>
<evidence type="ECO:0000259" key="8">
    <source>
        <dbReference type="Pfam" id="PF02879"/>
    </source>
</evidence>
<dbReference type="InterPro" id="IPR016055">
    <property type="entry name" value="A-D-PHexomutase_a/b/a-I/II/III"/>
</dbReference>
<evidence type="ECO:0000256" key="2">
    <source>
        <dbReference type="ARBA" id="ARBA00010231"/>
    </source>
</evidence>
<organism evidence="10 11">
    <name type="scientific">Bactrocera dorsalis</name>
    <name type="common">Oriental fruit fly</name>
    <name type="synonym">Dacus dorsalis</name>
    <dbReference type="NCBI Taxonomy" id="27457"/>
    <lineage>
        <taxon>Eukaryota</taxon>
        <taxon>Metazoa</taxon>
        <taxon>Ecdysozoa</taxon>
        <taxon>Arthropoda</taxon>
        <taxon>Hexapoda</taxon>
        <taxon>Insecta</taxon>
        <taxon>Pterygota</taxon>
        <taxon>Neoptera</taxon>
        <taxon>Endopterygota</taxon>
        <taxon>Diptera</taxon>
        <taxon>Brachycera</taxon>
        <taxon>Muscomorpha</taxon>
        <taxon>Tephritoidea</taxon>
        <taxon>Tephritidae</taxon>
        <taxon>Bactrocera</taxon>
        <taxon>Bactrocera</taxon>
    </lineage>
</organism>
<dbReference type="PROSITE" id="PS00710">
    <property type="entry name" value="PGM_PMM"/>
    <property type="match status" value="1"/>
</dbReference>
<dbReference type="Pfam" id="PF02878">
    <property type="entry name" value="PGM_PMM_I"/>
    <property type="match status" value="1"/>
</dbReference>
<dbReference type="InterPro" id="IPR005844">
    <property type="entry name" value="A-D-PHexomutase_a/b/a-I"/>
</dbReference>
<keyword evidence="5" id="KW-0460">Magnesium</keyword>
<protein>
    <submittedName>
        <fullName evidence="11">Phosphopentomutase isoform X1</fullName>
    </submittedName>
</protein>
<evidence type="ECO:0000256" key="6">
    <source>
        <dbReference type="ARBA" id="ARBA00023235"/>
    </source>
</evidence>
<dbReference type="PRINTS" id="PR00509">
    <property type="entry name" value="PGMPMM"/>
</dbReference>
<dbReference type="InterPro" id="IPR005845">
    <property type="entry name" value="A-D-PHexomutase_a/b/a-II"/>
</dbReference>
<dbReference type="SUPFAM" id="SSF55957">
    <property type="entry name" value="Phosphoglucomutase, C-terminal domain"/>
    <property type="match status" value="1"/>
</dbReference>
<dbReference type="InterPro" id="IPR036900">
    <property type="entry name" value="A-D-PHexomutase_C_sf"/>
</dbReference>
<evidence type="ECO:0000259" key="7">
    <source>
        <dbReference type="Pfam" id="PF02878"/>
    </source>
</evidence>
<reference evidence="11" key="1">
    <citation type="submission" date="2025-08" db="UniProtKB">
        <authorList>
            <consortium name="RefSeq"/>
        </authorList>
    </citation>
    <scope>IDENTIFICATION</scope>
    <source>
        <tissue evidence="11">Adult</tissue>
    </source>
</reference>
<dbReference type="Gene3D" id="3.40.120.10">
    <property type="entry name" value="Alpha-D-Glucose-1,6-Bisphosphate, subunit A, domain 3"/>
    <property type="match status" value="3"/>
</dbReference>
<dbReference type="GeneID" id="105222431"/>
<feature type="domain" description="Alpha-D-phosphohexomutase alpha/beta/alpha" evidence="7">
    <location>
        <begin position="72"/>
        <end position="211"/>
    </location>
</feature>
<dbReference type="PANTHER" id="PTHR45745">
    <property type="entry name" value="PHOSPHOMANNOMUTASE 45A"/>
    <property type="match status" value="1"/>
</dbReference>
<gene>
    <name evidence="11" type="primary">LOC105222431</name>
</gene>
<evidence type="ECO:0000256" key="1">
    <source>
        <dbReference type="ARBA" id="ARBA00001946"/>
    </source>
</evidence>
<dbReference type="RefSeq" id="XP_049306670.1">
    <property type="nucleotide sequence ID" value="XM_049450713.1"/>
</dbReference>